<dbReference type="EMBL" id="BGZK01001343">
    <property type="protein sequence ID" value="GBP77707.1"/>
    <property type="molecule type" value="Genomic_DNA"/>
</dbReference>
<dbReference type="AlphaFoldDB" id="A0A4C1YTI0"/>
<evidence type="ECO:0000313" key="1">
    <source>
        <dbReference type="EMBL" id="GBP77707.1"/>
    </source>
</evidence>
<proteinExistence type="predicted"/>
<keyword evidence="2" id="KW-1185">Reference proteome</keyword>
<organism evidence="1 2">
    <name type="scientific">Eumeta variegata</name>
    <name type="common">Bagworm moth</name>
    <name type="synonym">Eumeta japonica</name>
    <dbReference type="NCBI Taxonomy" id="151549"/>
    <lineage>
        <taxon>Eukaryota</taxon>
        <taxon>Metazoa</taxon>
        <taxon>Ecdysozoa</taxon>
        <taxon>Arthropoda</taxon>
        <taxon>Hexapoda</taxon>
        <taxon>Insecta</taxon>
        <taxon>Pterygota</taxon>
        <taxon>Neoptera</taxon>
        <taxon>Endopterygota</taxon>
        <taxon>Lepidoptera</taxon>
        <taxon>Glossata</taxon>
        <taxon>Ditrysia</taxon>
        <taxon>Tineoidea</taxon>
        <taxon>Psychidae</taxon>
        <taxon>Oiketicinae</taxon>
        <taxon>Eumeta</taxon>
    </lineage>
</organism>
<protein>
    <submittedName>
        <fullName evidence="1">Uncharacterized protein</fullName>
    </submittedName>
</protein>
<sequence>MSRSTARRVAVAIASWQTRRQRRRGTVSVTAISFILRMQDNVHLQYNTIFKKHRLIHSLTIGYPIQKSDNALVMPLGFRWLILFVEEFPLQPNEYGKFCAADHVRNTETGTGTIDEGLPNNQHGGPAGSSILTGALSADLEVKLADIDVFGCRVSDE</sequence>
<accession>A0A4C1YTI0</accession>
<evidence type="ECO:0000313" key="2">
    <source>
        <dbReference type="Proteomes" id="UP000299102"/>
    </source>
</evidence>
<name>A0A4C1YTI0_EUMVA</name>
<reference evidence="1 2" key="1">
    <citation type="journal article" date="2019" name="Commun. Biol.">
        <title>The bagworm genome reveals a unique fibroin gene that provides high tensile strength.</title>
        <authorList>
            <person name="Kono N."/>
            <person name="Nakamura H."/>
            <person name="Ohtoshi R."/>
            <person name="Tomita M."/>
            <person name="Numata K."/>
            <person name="Arakawa K."/>
        </authorList>
    </citation>
    <scope>NUCLEOTIDE SEQUENCE [LARGE SCALE GENOMIC DNA]</scope>
</reference>
<dbReference type="Proteomes" id="UP000299102">
    <property type="component" value="Unassembled WGS sequence"/>
</dbReference>
<gene>
    <name evidence="1" type="ORF">EVAR_62042_1</name>
</gene>
<comment type="caution">
    <text evidence="1">The sequence shown here is derived from an EMBL/GenBank/DDBJ whole genome shotgun (WGS) entry which is preliminary data.</text>
</comment>